<sequence length="500" mass="54247">MKGDFTRFGFDSSKHYSRVLHQQGRVALDADSNEASAILLHHLRLLTRDLFGAGGGPPDSGFSLDLDKSTKPAVLSLAPGHYYVDGILCENEQWTSYADQPDYTPTPPVNNEGGDALLAWLTRPSSNQAFWVYLDVWERHVSWIEDDSIREPALGGPDTCTRAKVIWQVKALPWDENWGNPRENQDACNTPLSSLTALGSGLMTARLDPGSAFTDPCIVSPDAAYRGAENQLYRVEVHRAGVAGGATFKWSRENGSVAARWLGVGSSGDASTLSASSARGFTAGDWVELSHDALDLANEPGQLVRISVVDGDQLVVDSASVPGGTLMAWSETLSNPKLRRWDQHGSDIVVLDEGAVPIIESNGLQLTWLDLEDGVQVAFETGGDYRSGEYWLIPARVATQGIAWPAQGAPDAWQAPQGIVHHFSPLGVLVFDDNSDEGLRVFRECRHCLSLAPTTCAVQLRQVINAAEADATQARTKPRRTTAPSTPNKVLPSTRRRRGA</sequence>
<evidence type="ECO:0000313" key="2">
    <source>
        <dbReference type="EMBL" id="GAA0764138.1"/>
    </source>
</evidence>
<dbReference type="EMBL" id="BAAAEW010000042">
    <property type="protein sequence ID" value="GAA0764138.1"/>
    <property type="molecule type" value="Genomic_DNA"/>
</dbReference>
<keyword evidence="3" id="KW-1185">Reference proteome</keyword>
<protein>
    <submittedName>
        <fullName evidence="2">Uncharacterized protein</fullName>
    </submittedName>
</protein>
<feature type="region of interest" description="Disordered" evidence="1">
    <location>
        <begin position="470"/>
        <end position="500"/>
    </location>
</feature>
<organism evidence="2 3">
    <name type="scientific">Ideonella azotifigens</name>
    <dbReference type="NCBI Taxonomy" id="513160"/>
    <lineage>
        <taxon>Bacteria</taxon>
        <taxon>Pseudomonadati</taxon>
        <taxon>Pseudomonadota</taxon>
        <taxon>Betaproteobacteria</taxon>
        <taxon>Burkholderiales</taxon>
        <taxon>Sphaerotilaceae</taxon>
        <taxon>Ideonella</taxon>
    </lineage>
</organism>
<evidence type="ECO:0000256" key="1">
    <source>
        <dbReference type="SAM" id="MobiDB-lite"/>
    </source>
</evidence>
<dbReference type="InterPro" id="IPR045392">
    <property type="entry name" value="DUF6519"/>
</dbReference>
<reference evidence="2 3" key="1">
    <citation type="journal article" date="2019" name="Int. J. Syst. Evol. Microbiol.">
        <title>The Global Catalogue of Microorganisms (GCM) 10K type strain sequencing project: providing services to taxonomists for standard genome sequencing and annotation.</title>
        <authorList>
            <consortium name="The Broad Institute Genomics Platform"/>
            <consortium name="The Broad Institute Genome Sequencing Center for Infectious Disease"/>
            <person name="Wu L."/>
            <person name="Ma J."/>
        </authorList>
    </citation>
    <scope>NUCLEOTIDE SEQUENCE [LARGE SCALE GENOMIC DNA]</scope>
    <source>
        <strain evidence="2 3">JCM 15503</strain>
    </source>
</reference>
<name>A0ABN1KER6_9BURK</name>
<accession>A0ABN1KER6</accession>
<comment type="caution">
    <text evidence="2">The sequence shown here is derived from an EMBL/GenBank/DDBJ whole genome shotgun (WGS) entry which is preliminary data.</text>
</comment>
<proteinExistence type="predicted"/>
<dbReference type="RefSeq" id="WP_141287910.1">
    <property type="nucleotide sequence ID" value="NZ_BAAAEW010000042.1"/>
</dbReference>
<evidence type="ECO:0000313" key="3">
    <source>
        <dbReference type="Proteomes" id="UP001500279"/>
    </source>
</evidence>
<gene>
    <name evidence="2" type="ORF">GCM10009107_49880</name>
</gene>
<dbReference type="Pfam" id="PF20129">
    <property type="entry name" value="DUF6519"/>
    <property type="match status" value="2"/>
</dbReference>
<dbReference type="Proteomes" id="UP001500279">
    <property type="component" value="Unassembled WGS sequence"/>
</dbReference>